<evidence type="ECO:0000313" key="1">
    <source>
        <dbReference type="EMBL" id="QHT21290.1"/>
    </source>
</evidence>
<protein>
    <submittedName>
        <fullName evidence="1">Uncharacterized protein</fullName>
    </submittedName>
</protein>
<dbReference type="EMBL" id="MN739689">
    <property type="protein sequence ID" value="QHT21290.1"/>
    <property type="molecule type" value="Genomic_DNA"/>
</dbReference>
<dbReference type="SUPFAM" id="SSF56399">
    <property type="entry name" value="ADP-ribosylation"/>
    <property type="match status" value="1"/>
</dbReference>
<proteinExistence type="predicted"/>
<organism evidence="1">
    <name type="scientific">viral metagenome</name>
    <dbReference type="NCBI Taxonomy" id="1070528"/>
    <lineage>
        <taxon>unclassified sequences</taxon>
        <taxon>metagenomes</taxon>
        <taxon>organismal metagenomes</taxon>
    </lineage>
</organism>
<accession>A0A6C0DY81</accession>
<sequence length="369" mass="42267">MSTRSIKRTKPTMNVSQVERYHQQVRDILRKRNVDEYLGRRYEEKPPMQKRQTSGAELFENYDLVLSSTIGSSLSDWFEVHLDTEAIKTDTLMATLYMSDVPIEAGIKTLTQSYRGDPDGSDFFEEGMTGPIAFNIAKAVSLRSADILVPTRIQRCIDDWRTEYEEEELQEMDERMPDETVIRQLLHTQITSQYELSQYLDKWAIKTTTPQIVWSGISKSGALSGYSGIVNNAIAIGESIEVPYFMSTSYDVDVAKRFTGRDENKHMLCILLPAGVSLSIISESTSSPVEREMLLNIGSVLRKIKDPYTSEDGYHYYFYTLERFHLPPKKDIAPKIKEATRVWCEQLGIPLKRTVTPRTRSNTKSPTQR</sequence>
<name>A0A6C0DY81_9ZZZZ</name>
<dbReference type="Gene3D" id="3.90.176.10">
    <property type="entry name" value="Toxin ADP-ribosyltransferase, Chain A, domain 1"/>
    <property type="match status" value="1"/>
</dbReference>
<reference evidence="1" key="1">
    <citation type="journal article" date="2020" name="Nature">
        <title>Giant virus diversity and host interactions through global metagenomics.</title>
        <authorList>
            <person name="Schulz F."/>
            <person name="Roux S."/>
            <person name="Paez-Espino D."/>
            <person name="Jungbluth S."/>
            <person name="Walsh D.A."/>
            <person name="Denef V.J."/>
            <person name="McMahon K.D."/>
            <person name="Konstantinidis K.T."/>
            <person name="Eloe-Fadrosh E.A."/>
            <person name="Kyrpides N.C."/>
            <person name="Woyke T."/>
        </authorList>
    </citation>
    <scope>NUCLEOTIDE SEQUENCE</scope>
    <source>
        <strain evidence="1">GVMAG-M-3300023174-92</strain>
    </source>
</reference>
<dbReference type="AlphaFoldDB" id="A0A6C0DY81"/>